<gene>
    <name evidence="2" type="ORF">KI387_025238</name>
</gene>
<organism evidence="2 3">
    <name type="scientific">Taxus chinensis</name>
    <name type="common">Chinese yew</name>
    <name type="synonym">Taxus wallichiana var. chinensis</name>
    <dbReference type="NCBI Taxonomy" id="29808"/>
    <lineage>
        <taxon>Eukaryota</taxon>
        <taxon>Viridiplantae</taxon>
        <taxon>Streptophyta</taxon>
        <taxon>Embryophyta</taxon>
        <taxon>Tracheophyta</taxon>
        <taxon>Spermatophyta</taxon>
        <taxon>Pinopsida</taxon>
        <taxon>Pinidae</taxon>
        <taxon>Conifers II</taxon>
        <taxon>Cupressales</taxon>
        <taxon>Taxaceae</taxon>
        <taxon>Taxus</taxon>
    </lineage>
</organism>
<reference evidence="2 3" key="1">
    <citation type="journal article" date="2021" name="Nat. Plants">
        <title>The Taxus genome provides insights into paclitaxel biosynthesis.</title>
        <authorList>
            <person name="Xiong X."/>
            <person name="Gou J."/>
            <person name="Liao Q."/>
            <person name="Li Y."/>
            <person name="Zhou Q."/>
            <person name="Bi G."/>
            <person name="Li C."/>
            <person name="Du R."/>
            <person name="Wang X."/>
            <person name="Sun T."/>
            <person name="Guo L."/>
            <person name="Liang H."/>
            <person name="Lu P."/>
            <person name="Wu Y."/>
            <person name="Zhang Z."/>
            <person name="Ro D.K."/>
            <person name="Shang Y."/>
            <person name="Huang S."/>
            <person name="Yan J."/>
        </authorList>
    </citation>
    <scope>NUCLEOTIDE SEQUENCE [LARGE SCALE GENOMIC DNA]</scope>
    <source>
        <strain evidence="2">Ta-2019</strain>
    </source>
</reference>
<feature type="non-terminal residue" evidence="2">
    <location>
        <position position="1"/>
    </location>
</feature>
<feature type="non-terminal residue" evidence="2">
    <location>
        <position position="148"/>
    </location>
</feature>
<protein>
    <submittedName>
        <fullName evidence="2">Uncharacterized protein</fullName>
    </submittedName>
</protein>
<evidence type="ECO:0000313" key="2">
    <source>
        <dbReference type="EMBL" id="KAH9316611.1"/>
    </source>
</evidence>
<dbReference type="AlphaFoldDB" id="A0AA38LA99"/>
<name>A0AA38LA99_TAXCH</name>
<dbReference type="EMBL" id="JAHRHJ020000005">
    <property type="protein sequence ID" value="KAH9316611.1"/>
    <property type="molecule type" value="Genomic_DNA"/>
</dbReference>
<comment type="caution">
    <text evidence="2">The sequence shown here is derived from an EMBL/GenBank/DDBJ whole genome shotgun (WGS) entry which is preliminary data.</text>
</comment>
<sequence>SSPPQELKEIPSNPRKQEVTPPFPPKIIAKTVESQPTPPLAFQNPCWENENQKINHEGQKKEEPNRKEMIDNLKSWAAKFGITKIPLLVKPTEEVKVKEQVVVKADFIAAKMKENKKSICSKCSVHVGTLLEEDVDPIEVTQSAMEEE</sequence>
<evidence type="ECO:0000313" key="3">
    <source>
        <dbReference type="Proteomes" id="UP000824469"/>
    </source>
</evidence>
<dbReference type="Proteomes" id="UP000824469">
    <property type="component" value="Unassembled WGS sequence"/>
</dbReference>
<feature type="region of interest" description="Disordered" evidence="1">
    <location>
        <begin position="1"/>
        <end position="45"/>
    </location>
</feature>
<evidence type="ECO:0000256" key="1">
    <source>
        <dbReference type="SAM" id="MobiDB-lite"/>
    </source>
</evidence>
<proteinExistence type="predicted"/>
<accession>A0AA38LA99</accession>
<keyword evidence="3" id="KW-1185">Reference proteome</keyword>